<dbReference type="Gene3D" id="3.90.550.10">
    <property type="entry name" value="Spore Coat Polysaccharide Biosynthesis Protein SpsA, Chain A"/>
    <property type="match status" value="1"/>
</dbReference>
<evidence type="ECO:0000313" key="3">
    <source>
        <dbReference type="EMBL" id="ANC30779.1"/>
    </source>
</evidence>
<dbReference type="EC" id="1.1.1.328" evidence="3"/>
<dbReference type="GO" id="GO:0016779">
    <property type="term" value="F:nucleotidyltransferase activity"/>
    <property type="evidence" value="ECO:0007669"/>
    <property type="project" value="UniProtKB-ARBA"/>
</dbReference>
<dbReference type="PATRIC" id="fig|1300344.3.peg.1219"/>
<sequence length="212" mass="21674">MRWCGLVLAAGAGTRFGGPKGLARTAEGETWVGRAVAMLDAAGCPEILVAVGARADDVAALVPASARVVVVPDWADGLGATLRAGLDAAASLDVDALVVTPVDTPDAPPSAVVRVLDRARQAAGAPAAVLARAVYAGRPGHPVVIGRDHWDGVRAGLAGDTGAGRYLTAHHALDVGCGDLWSGHDVDRPSPSSRRYTPRYDHDDDQGADRGP</sequence>
<dbReference type="AlphaFoldDB" id="A0A168F1M4"/>
<dbReference type="Proteomes" id="UP000076794">
    <property type="component" value="Chromosome"/>
</dbReference>
<feature type="domain" description="MobA-like NTP transferase" evidence="2">
    <location>
        <begin position="5"/>
        <end position="171"/>
    </location>
</feature>
<dbReference type="PANTHER" id="PTHR43777">
    <property type="entry name" value="MOLYBDENUM COFACTOR CYTIDYLYLTRANSFERASE"/>
    <property type="match status" value="1"/>
</dbReference>
<dbReference type="CDD" id="cd04182">
    <property type="entry name" value="GT_2_like_f"/>
    <property type="match status" value="1"/>
</dbReference>
<dbReference type="InterPro" id="IPR029044">
    <property type="entry name" value="Nucleotide-diphossugar_trans"/>
</dbReference>
<dbReference type="RefSeq" id="WP_068202147.1">
    <property type="nucleotide sequence ID" value="NZ_CP014209.1"/>
</dbReference>
<dbReference type="EMBL" id="CP014209">
    <property type="protein sequence ID" value="ANC30779.1"/>
    <property type="molecule type" value="Genomic_DNA"/>
</dbReference>
<name>A0A168F1M4_9MICO</name>
<keyword evidence="4" id="KW-1185">Reference proteome</keyword>
<feature type="region of interest" description="Disordered" evidence="1">
    <location>
        <begin position="186"/>
        <end position="212"/>
    </location>
</feature>
<dbReference type="KEGG" id="ido:I598_1218"/>
<dbReference type="InterPro" id="IPR025877">
    <property type="entry name" value="MobA-like_NTP_Trfase"/>
</dbReference>
<dbReference type="GO" id="GO:0016491">
    <property type="term" value="F:oxidoreductase activity"/>
    <property type="evidence" value="ECO:0007669"/>
    <property type="project" value="UniProtKB-KW"/>
</dbReference>
<dbReference type="Pfam" id="PF12804">
    <property type="entry name" value="NTP_transf_3"/>
    <property type="match status" value="1"/>
</dbReference>
<evidence type="ECO:0000313" key="4">
    <source>
        <dbReference type="Proteomes" id="UP000076794"/>
    </source>
</evidence>
<dbReference type="PANTHER" id="PTHR43777:SF1">
    <property type="entry name" value="MOLYBDENUM COFACTOR CYTIDYLYLTRANSFERASE"/>
    <property type="match status" value="1"/>
</dbReference>
<accession>A0A168F1M4</accession>
<keyword evidence="3" id="KW-0560">Oxidoreductase</keyword>
<feature type="compositionally biased region" description="Basic and acidic residues" evidence="1">
    <location>
        <begin position="198"/>
        <end position="212"/>
    </location>
</feature>
<evidence type="ECO:0000256" key="1">
    <source>
        <dbReference type="SAM" id="MobiDB-lite"/>
    </source>
</evidence>
<organism evidence="3 4">
    <name type="scientific">Isoptericola dokdonensis DS-3</name>
    <dbReference type="NCBI Taxonomy" id="1300344"/>
    <lineage>
        <taxon>Bacteria</taxon>
        <taxon>Bacillati</taxon>
        <taxon>Actinomycetota</taxon>
        <taxon>Actinomycetes</taxon>
        <taxon>Micrococcales</taxon>
        <taxon>Promicromonosporaceae</taxon>
        <taxon>Isoptericola</taxon>
    </lineage>
</organism>
<dbReference type="STRING" id="1300344.I598_1218"/>
<proteinExistence type="predicted"/>
<protein>
    <submittedName>
        <fullName evidence="3">Nicotine blue oxidoreductase</fullName>
        <ecNumber evidence="3">1.1.1.328</ecNumber>
    </submittedName>
</protein>
<reference evidence="3 4" key="1">
    <citation type="submission" date="2016-01" db="EMBL/GenBank/DDBJ databases">
        <title>Complete genome sequence of a soil Actinobacterium, Isoptericola dokdonensis DS-3.</title>
        <authorList>
            <person name="Kwon S.-K."/>
            <person name="Kim J.F."/>
        </authorList>
    </citation>
    <scope>NUCLEOTIDE SEQUENCE [LARGE SCALE GENOMIC DNA]</scope>
    <source>
        <strain evidence="3 4">DS-3</strain>
    </source>
</reference>
<evidence type="ECO:0000259" key="2">
    <source>
        <dbReference type="Pfam" id="PF12804"/>
    </source>
</evidence>
<dbReference type="SUPFAM" id="SSF53448">
    <property type="entry name" value="Nucleotide-diphospho-sugar transferases"/>
    <property type="match status" value="1"/>
</dbReference>
<dbReference type="OrthoDB" id="4427994at2"/>
<gene>
    <name evidence="3" type="primary">nboR</name>
    <name evidence="3" type="ORF">I598_1218</name>
</gene>